<evidence type="ECO:0000256" key="1">
    <source>
        <dbReference type="SAM" id="MobiDB-lite"/>
    </source>
</evidence>
<evidence type="ECO:0000313" key="2">
    <source>
        <dbReference type="EMBL" id="KKL99011.1"/>
    </source>
</evidence>
<name>A0A0F9H7Q2_9ZZZZ</name>
<dbReference type="EMBL" id="LAZR01017777">
    <property type="protein sequence ID" value="KKL99011.1"/>
    <property type="molecule type" value="Genomic_DNA"/>
</dbReference>
<gene>
    <name evidence="2" type="ORF">LCGC14_1818670</name>
</gene>
<feature type="compositionally biased region" description="Low complexity" evidence="1">
    <location>
        <begin position="1"/>
        <end position="11"/>
    </location>
</feature>
<organism evidence="2">
    <name type="scientific">marine sediment metagenome</name>
    <dbReference type="NCBI Taxonomy" id="412755"/>
    <lineage>
        <taxon>unclassified sequences</taxon>
        <taxon>metagenomes</taxon>
        <taxon>ecological metagenomes</taxon>
    </lineage>
</organism>
<accession>A0A0F9H7Q2</accession>
<sequence length="78" mass="8618">MTRALHTTNTTHNRRPRHLRTHDGALIQLATRQTLMPPIKYRAPQSNDCKADPALSLIALAQWACQTGPKASPPPKSP</sequence>
<dbReference type="AlphaFoldDB" id="A0A0F9H7Q2"/>
<protein>
    <submittedName>
        <fullName evidence="2">Uncharacterized protein</fullName>
    </submittedName>
</protein>
<reference evidence="2" key="1">
    <citation type="journal article" date="2015" name="Nature">
        <title>Complex archaea that bridge the gap between prokaryotes and eukaryotes.</title>
        <authorList>
            <person name="Spang A."/>
            <person name="Saw J.H."/>
            <person name="Jorgensen S.L."/>
            <person name="Zaremba-Niedzwiedzka K."/>
            <person name="Martijn J."/>
            <person name="Lind A.E."/>
            <person name="van Eijk R."/>
            <person name="Schleper C."/>
            <person name="Guy L."/>
            <person name="Ettema T.J."/>
        </authorList>
    </citation>
    <scope>NUCLEOTIDE SEQUENCE</scope>
</reference>
<proteinExistence type="predicted"/>
<feature type="region of interest" description="Disordered" evidence="1">
    <location>
        <begin position="1"/>
        <end position="22"/>
    </location>
</feature>
<comment type="caution">
    <text evidence="2">The sequence shown here is derived from an EMBL/GenBank/DDBJ whole genome shotgun (WGS) entry which is preliminary data.</text>
</comment>